<keyword evidence="1" id="KW-0812">Transmembrane</keyword>
<dbReference type="EMBL" id="LBZM01000031">
    <property type="protein sequence ID" value="KKR71291.1"/>
    <property type="molecule type" value="Genomic_DNA"/>
</dbReference>
<evidence type="ECO:0000259" key="2">
    <source>
        <dbReference type="Pfam" id="PF09992"/>
    </source>
</evidence>
<name>A0A0G0T934_9BACT</name>
<evidence type="ECO:0000256" key="1">
    <source>
        <dbReference type="SAM" id="Phobius"/>
    </source>
</evidence>
<dbReference type="Proteomes" id="UP000034664">
    <property type="component" value="Unassembled WGS sequence"/>
</dbReference>
<keyword evidence="1" id="KW-1133">Transmembrane helix</keyword>
<dbReference type="Pfam" id="PF09992">
    <property type="entry name" value="NAGPA"/>
    <property type="match status" value="1"/>
</dbReference>
<sequence>MGQMKKWFLALSIITLLIFAGVFYWKKPIFQPKPNKVLSAVEAPTTAPTPHAWKQSTVINFDGVPIRISWAIVQPKDVKLYSNLKEQHLSEQIKVDKSCSVLVNGGFYSEENTHLGLFVSNFEVISKFSQSATRNGFLWIDSSDNVKIGADFPSTIPRLGLQSGPLLKLNREPLALAIKNDEPKRRIVAGVALDNNLIFLVFYRDSAEYEGPMLEKLPEIIDLFKKQTGIDIVDAVNLDGGSASVFVSNYDSLRELTIVGSYFCAK</sequence>
<organism evidence="3 4">
    <name type="scientific">Candidatus Roizmanbacteria bacterium GW2011_GWB1_40_7</name>
    <dbReference type="NCBI Taxonomy" id="1618482"/>
    <lineage>
        <taxon>Bacteria</taxon>
        <taxon>Candidatus Roizmaniibacteriota</taxon>
    </lineage>
</organism>
<feature type="domain" description="Phosphodiester glycosidase" evidence="2">
    <location>
        <begin position="99"/>
        <end position="250"/>
    </location>
</feature>
<dbReference type="AlphaFoldDB" id="A0A0G0T934"/>
<dbReference type="InterPro" id="IPR018711">
    <property type="entry name" value="NAGPA"/>
</dbReference>
<protein>
    <recommendedName>
        <fullName evidence="2">Phosphodiester glycosidase domain-containing protein</fullName>
    </recommendedName>
</protein>
<feature type="transmembrane region" description="Helical" evidence="1">
    <location>
        <begin position="7"/>
        <end position="25"/>
    </location>
</feature>
<evidence type="ECO:0000313" key="4">
    <source>
        <dbReference type="Proteomes" id="UP000034664"/>
    </source>
</evidence>
<comment type="caution">
    <text evidence="3">The sequence shown here is derived from an EMBL/GenBank/DDBJ whole genome shotgun (WGS) entry which is preliminary data.</text>
</comment>
<keyword evidence="1" id="KW-0472">Membrane</keyword>
<reference evidence="3 4" key="1">
    <citation type="journal article" date="2015" name="Nature">
        <title>rRNA introns, odd ribosomes, and small enigmatic genomes across a large radiation of phyla.</title>
        <authorList>
            <person name="Brown C.T."/>
            <person name="Hug L.A."/>
            <person name="Thomas B.C."/>
            <person name="Sharon I."/>
            <person name="Castelle C.J."/>
            <person name="Singh A."/>
            <person name="Wilkins M.J."/>
            <person name="Williams K.H."/>
            <person name="Banfield J.F."/>
        </authorList>
    </citation>
    <scope>NUCLEOTIDE SEQUENCE [LARGE SCALE GENOMIC DNA]</scope>
</reference>
<proteinExistence type="predicted"/>
<evidence type="ECO:0000313" key="3">
    <source>
        <dbReference type="EMBL" id="KKR71291.1"/>
    </source>
</evidence>
<gene>
    <name evidence="3" type="ORF">UU14_C0031G0003</name>
</gene>
<accession>A0A0G0T934</accession>